<proteinExistence type="predicted"/>
<evidence type="ECO:0000313" key="2">
    <source>
        <dbReference type="EMBL" id="OGC35253.1"/>
    </source>
</evidence>
<evidence type="ECO:0000259" key="1">
    <source>
        <dbReference type="Pfam" id="PF04909"/>
    </source>
</evidence>
<gene>
    <name evidence="2" type="ORF">A2462_08435</name>
</gene>
<dbReference type="Proteomes" id="UP000177309">
    <property type="component" value="Unassembled WGS sequence"/>
</dbReference>
<name>A0A1F4TT64_UNCSA</name>
<dbReference type="InterPro" id="IPR032466">
    <property type="entry name" value="Metal_Hydrolase"/>
</dbReference>
<dbReference type="SUPFAM" id="SSF51556">
    <property type="entry name" value="Metallo-dependent hydrolases"/>
    <property type="match status" value="1"/>
</dbReference>
<dbReference type="AlphaFoldDB" id="A0A1F4TT64"/>
<reference evidence="2 3" key="1">
    <citation type="journal article" date="2016" name="Nat. Commun.">
        <title>Thousands of microbial genomes shed light on interconnected biogeochemical processes in an aquifer system.</title>
        <authorList>
            <person name="Anantharaman K."/>
            <person name="Brown C.T."/>
            <person name="Hug L.A."/>
            <person name="Sharon I."/>
            <person name="Castelle C.J."/>
            <person name="Probst A.J."/>
            <person name="Thomas B.C."/>
            <person name="Singh A."/>
            <person name="Wilkins M.J."/>
            <person name="Karaoz U."/>
            <person name="Brodie E.L."/>
            <person name="Williams K.H."/>
            <person name="Hubbard S.S."/>
            <person name="Banfield J.F."/>
        </authorList>
    </citation>
    <scope>NUCLEOTIDE SEQUENCE [LARGE SCALE GENOMIC DNA]</scope>
</reference>
<evidence type="ECO:0000313" key="3">
    <source>
        <dbReference type="Proteomes" id="UP000177309"/>
    </source>
</evidence>
<dbReference type="EMBL" id="MEUI01000005">
    <property type="protein sequence ID" value="OGC35253.1"/>
    <property type="molecule type" value="Genomic_DNA"/>
</dbReference>
<accession>A0A1F4TT64</accession>
<dbReference type="Gene3D" id="3.20.20.140">
    <property type="entry name" value="Metal-dependent hydrolases"/>
    <property type="match status" value="1"/>
</dbReference>
<sequence>MPGEFTAKAYLEHARPHGVRLAVNLPVANRGKKAAGVAAINEWCLGQHEESCGQVRSLGAINPTTMSQVEIAGELDRIKRSKLISGVKLIPMAGPAFQEFDPADCRLEPFYKAVADRDMMIVWHMGSRMKDPVNVATAKKIADIYERYAGRIRMVAAHLGNDAWEEVRVHLIGLEGIAFDLAYVYPMETEYPYIVRTNGATFRRVISDVGTGRTFGGYDFPHMSVGVGQGAFDRLAAEANLSQEEQHAILWQSPVDFYRLAA</sequence>
<dbReference type="InterPro" id="IPR006680">
    <property type="entry name" value="Amidohydro-rel"/>
</dbReference>
<dbReference type="Pfam" id="PF04909">
    <property type="entry name" value="Amidohydro_2"/>
    <property type="match status" value="1"/>
</dbReference>
<dbReference type="GO" id="GO:0016787">
    <property type="term" value="F:hydrolase activity"/>
    <property type="evidence" value="ECO:0007669"/>
    <property type="project" value="InterPro"/>
</dbReference>
<protein>
    <recommendedName>
        <fullName evidence="1">Amidohydrolase-related domain-containing protein</fullName>
    </recommendedName>
</protein>
<comment type="caution">
    <text evidence="2">The sequence shown here is derived from an EMBL/GenBank/DDBJ whole genome shotgun (WGS) entry which is preliminary data.</text>
</comment>
<organism evidence="2 3">
    <name type="scientific">candidate division WOR-1 bacterium RIFOXYC2_FULL_41_25</name>
    <dbReference type="NCBI Taxonomy" id="1802586"/>
    <lineage>
        <taxon>Bacteria</taxon>
        <taxon>Bacillati</taxon>
        <taxon>Saganbacteria</taxon>
    </lineage>
</organism>
<feature type="domain" description="Amidohydrolase-related" evidence="1">
    <location>
        <begin position="26"/>
        <end position="260"/>
    </location>
</feature>